<feature type="transmembrane region" description="Helical" evidence="7">
    <location>
        <begin position="331"/>
        <end position="349"/>
    </location>
</feature>
<evidence type="ECO:0000256" key="3">
    <source>
        <dbReference type="ARBA" id="ARBA00022723"/>
    </source>
</evidence>
<keyword evidence="6" id="KW-0411">Iron-sulfur</keyword>
<evidence type="ECO:0000256" key="2">
    <source>
        <dbReference type="ARBA" id="ARBA00022485"/>
    </source>
</evidence>
<evidence type="ECO:0000256" key="7">
    <source>
        <dbReference type="SAM" id="Phobius"/>
    </source>
</evidence>
<dbReference type="GO" id="GO:0051539">
    <property type="term" value="F:4 iron, 4 sulfur cluster binding"/>
    <property type="evidence" value="ECO:0007669"/>
    <property type="project" value="UniProtKB-KW"/>
</dbReference>
<dbReference type="InterPro" id="IPR014116">
    <property type="entry name" value="Cyt_c_oxidase_cbb3_FixG"/>
</dbReference>
<dbReference type="OrthoDB" id="9811700at2"/>
<evidence type="ECO:0000259" key="8">
    <source>
        <dbReference type="PROSITE" id="PS51379"/>
    </source>
</evidence>
<dbReference type="InterPro" id="IPR009051">
    <property type="entry name" value="Helical_ferredxn"/>
</dbReference>
<evidence type="ECO:0000256" key="4">
    <source>
        <dbReference type="ARBA" id="ARBA00022982"/>
    </source>
</evidence>
<feature type="transmembrane region" description="Helical" evidence="7">
    <location>
        <begin position="148"/>
        <end position="166"/>
    </location>
</feature>
<proteinExistence type="predicted"/>
<dbReference type="PANTHER" id="PTHR30176:SF3">
    <property type="entry name" value="FERREDOXIN-TYPE PROTEIN NAPH"/>
    <property type="match status" value="1"/>
</dbReference>
<dbReference type="STRING" id="233100.SAMN05216526_0904"/>
<keyword evidence="1" id="KW-0813">Transport</keyword>
<dbReference type="InterPro" id="IPR013783">
    <property type="entry name" value="Ig-like_fold"/>
</dbReference>
<dbReference type="InterPro" id="IPR032879">
    <property type="entry name" value="FixG_C"/>
</dbReference>
<keyword evidence="3" id="KW-0479">Metal-binding</keyword>
<dbReference type="Gene3D" id="1.10.1060.10">
    <property type="entry name" value="Alpha-helical ferredoxin"/>
    <property type="match status" value="1"/>
</dbReference>
<protein>
    <submittedName>
        <fullName evidence="9">Cytochrome c oxidase accessory protein FixG</fullName>
    </submittedName>
</protein>
<dbReference type="GO" id="GO:0046872">
    <property type="term" value="F:metal ion binding"/>
    <property type="evidence" value="ECO:0007669"/>
    <property type="project" value="UniProtKB-KW"/>
</dbReference>
<evidence type="ECO:0000256" key="5">
    <source>
        <dbReference type="ARBA" id="ARBA00023004"/>
    </source>
</evidence>
<keyword evidence="5" id="KW-0408">Iron</keyword>
<dbReference type="EMBL" id="FTPK01000002">
    <property type="protein sequence ID" value="SIT68659.1"/>
    <property type="molecule type" value="Genomic_DNA"/>
</dbReference>
<gene>
    <name evidence="9" type="ORF">SAMN05216526_0904</name>
</gene>
<dbReference type="SUPFAM" id="SSF54862">
    <property type="entry name" value="4Fe-4S ferredoxins"/>
    <property type="match status" value="1"/>
</dbReference>
<dbReference type="AlphaFoldDB" id="A0A1R3VUJ3"/>
<feature type="domain" description="4Fe-4S ferredoxin-type" evidence="8">
    <location>
        <begin position="251"/>
        <end position="281"/>
    </location>
</feature>
<dbReference type="InterPro" id="IPR017896">
    <property type="entry name" value="4Fe4S_Fe-S-bd"/>
</dbReference>
<feature type="transmembrane region" description="Helical" evidence="7">
    <location>
        <begin position="74"/>
        <end position="105"/>
    </location>
</feature>
<dbReference type="InterPro" id="IPR017900">
    <property type="entry name" value="4Fe4S_Fe_S_CS"/>
</dbReference>
<dbReference type="RefSeq" id="WP_076755343.1">
    <property type="nucleotide sequence ID" value="NZ_CP023018.1"/>
</dbReference>
<dbReference type="Pfam" id="PF12801">
    <property type="entry name" value="Fer4_5"/>
    <property type="match status" value="1"/>
</dbReference>
<reference evidence="9 10" key="1">
    <citation type="submission" date="2017-01" db="EMBL/GenBank/DDBJ databases">
        <authorList>
            <person name="Mah S.A."/>
            <person name="Swanson W.J."/>
            <person name="Moy G.W."/>
            <person name="Vacquier V.D."/>
        </authorList>
    </citation>
    <scope>NUCLEOTIDE SEQUENCE [LARGE SCALE GENOMIC DNA]</scope>
    <source>
        <strain evidence="9 10">M9</strain>
    </source>
</reference>
<name>A0A1R3VUJ3_9GAMM</name>
<evidence type="ECO:0000256" key="1">
    <source>
        <dbReference type="ARBA" id="ARBA00022448"/>
    </source>
</evidence>
<accession>A0A1R3VUJ3</accession>
<dbReference type="PANTHER" id="PTHR30176">
    <property type="entry name" value="FERREDOXIN-TYPE PROTEIN NAPH"/>
    <property type="match status" value="1"/>
</dbReference>
<keyword evidence="7" id="KW-0812">Transmembrane</keyword>
<sequence length="463" mass="51976">MNEVYEARIPIYPRAVKGRFRNLKWTVLGLAYSVYFLLPWLRWERPHGPDQAVLFDIPGRSFYLFNLLVHPQDIFWLAGLLIIAALLLFMVTGMAGRVFCGYFCFQTLWTDLFMWIERRMQGDRAARMRLDRDGPAFKRLTLRTITHLLYLVAAFATGFTFIVYWGDAPTLTVSFFTGQAAYAAYFTAGFLTLTTYVFAGILREQVCIYMCPYSRFQSVMFDRDTLIVSYDQKRGEAAAGRRLMGKGPRDHEARLADGIGDCIDCGMCVQVCPVGIDIRDGLQYQCIHCALCIDACDNVMDRLGWDRGLIRYTSENALAGKPARVLKPKTFGYGIPLLLIIGVLIWSIATQAPLDASVSQVRQPLFVTLSDGSVQNSYQIKLNNKAQQAVTLELRISGLPGAVLDTGRIETIELLPQQSTTLLARVRYPAQPGVGQQRPLSFEIVPVAPSGMEPVVITSQFSH</sequence>
<dbReference type="GO" id="GO:0005886">
    <property type="term" value="C:plasma membrane"/>
    <property type="evidence" value="ECO:0007669"/>
    <property type="project" value="TreeGrafter"/>
</dbReference>
<evidence type="ECO:0000256" key="6">
    <source>
        <dbReference type="ARBA" id="ARBA00023014"/>
    </source>
</evidence>
<keyword evidence="2" id="KW-0004">4Fe-4S</keyword>
<keyword evidence="10" id="KW-1185">Reference proteome</keyword>
<evidence type="ECO:0000313" key="9">
    <source>
        <dbReference type="EMBL" id="SIT68659.1"/>
    </source>
</evidence>
<dbReference type="NCBIfam" id="TIGR02745">
    <property type="entry name" value="ccoG_rdxA_fixG"/>
    <property type="match status" value="1"/>
</dbReference>
<evidence type="ECO:0000313" key="10">
    <source>
        <dbReference type="Proteomes" id="UP000223759"/>
    </source>
</evidence>
<keyword evidence="7" id="KW-1133">Transmembrane helix</keyword>
<dbReference type="InterPro" id="IPR051684">
    <property type="entry name" value="Electron_Trans/Redox"/>
</dbReference>
<dbReference type="PROSITE" id="PS00198">
    <property type="entry name" value="4FE4S_FER_1"/>
    <property type="match status" value="1"/>
</dbReference>
<dbReference type="PROSITE" id="PS51379">
    <property type="entry name" value="4FE4S_FER_2"/>
    <property type="match status" value="1"/>
</dbReference>
<keyword evidence="4" id="KW-0249">Electron transport</keyword>
<organism evidence="9 10">
    <name type="scientific">Ectothiorhodosinus mongolicus</name>
    <dbReference type="NCBI Taxonomy" id="233100"/>
    <lineage>
        <taxon>Bacteria</taxon>
        <taxon>Pseudomonadati</taxon>
        <taxon>Pseudomonadota</taxon>
        <taxon>Gammaproteobacteria</taxon>
        <taxon>Chromatiales</taxon>
        <taxon>Ectothiorhodospiraceae</taxon>
        <taxon>Ectothiorhodosinus</taxon>
    </lineage>
</organism>
<dbReference type="Pfam" id="PF13746">
    <property type="entry name" value="Fer4_18"/>
    <property type="match status" value="1"/>
</dbReference>
<feature type="transmembrane region" description="Helical" evidence="7">
    <location>
        <begin position="182"/>
        <end position="202"/>
    </location>
</feature>
<dbReference type="Gene3D" id="2.60.40.10">
    <property type="entry name" value="Immunoglobulins"/>
    <property type="match status" value="1"/>
</dbReference>
<dbReference type="Pfam" id="PF11614">
    <property type="entry name" value="FixG_C"/>
    <property type="match status" value="1"/>
</dbReference>
<feature type="transmembrane region" description="Helical" evidence="7">
    <location>
        <begin position="23"/>
        <end position="41"/>
    </location>
</feature>
<dbReference type="Proteomes" id="UP000223759">
    <property type="component" value="Unassembled WGS sequence"/>
</dbReference>
<keyword evidence="7" id="KW-0472">Membrane</keyword>